<accession>A0A923LIA5</accession>
<dbReference type="EMBL" id="JACOPF010000002">
    <property type="protein sequence ID" value="MBC5689302.1"/>
    <property type="molecule type" value="Genomic_DNA"/>
</dbReference>
<dbReference type="GO" id="GO:0003824">
    <property type="term" value="F:catalytic activity"/>
    <property type="evidence" value="ECO:0007669"/>
    <property type="project" value="InterPro"/>
</dbReference>
<gene>
    <name evidence="2" type="ORF">H8S37_10280</name>
</gene>
<proteinExistence type="predicted"/>
<dbReference type="InterPro" id="IPR023631">
    <property type="entry name" value="Amidase_dom"/>
</dbReference>
<dbReference type="RefSeq" id="WP_186875976.1">
    <property type="nucleotide sequence ID" value="NZ_JACOPF010000002.1"/>
</dbReference>
<dbReference type="SUPFAM" id="SSF75304">
    <property type="entry name" value="Amidase signature (AS) enzymes"/>
    <property type="match status" value="1"/>
</dbReference>
<dbReference type="PANTHER" id="PTHR11895">
    <property type="entry name" value="TRANSAMIDASE"/>
    <property type="match status" value="1"/>
</dbReference>
<protein>
    <submittedName>
        <fullName evidence="2">Amidase</fullName>
    </submittedName>
</protein>
<dbReference type="Proteomes" id="UP000652477">
    <property type="component" value="Unassembled WGS sequence"/>
</dbReference>
<dbReference type="AlphaFoldDB" id="A0A923LIA5"/>
<name>A0A923LIA5_9FIRM</name>
<sequence length="464" mass="51375">MISKFRSWASDLSIHDLFEQYQKKIISPVEVTQVFLEQIQQSQKSLNAFITISVEEALAQARLSEKRYISGTPLGILDGIPYAAKDLIFTQNIPTTMGCSYYSHYLPKENAAVIEILNNCGAILLGKTNTQQFAMGATGDRSFAGPTHNPYNYQKISGGSSSGSAAAVAAGLCTFALATDTGGSARVPATLCGVIGMKPTYGRVSTRGVFPASISFDTMGIITRNATDNALVLNAIAQYDPRSPLSLNLPPEDYTHMLNNSLKGTIIHIPYERVLGKTEPEIEKNFFSSIRLLESKGVVIREVEFPDYTSYREIRTQILFAEAYATHKELYEKHPEVYDPDVVSDLENGKKISAVDYIRYQESNREFSILFRNLMKPISIMAIPATSISATDINFRGTVYVNGQPTNLYEALSRFNWFTSMSGYPAVTFPNGFSQALPTGIQFVANRCCESNLYHIIHCLEQLT</sequence>
<organism evidence="2 3">
    <name type="scientific">Mediterraneibacter hominis</name>
    <dbReference type="NCBI Taxonomy" id="2763054"/>
    <lineage>
        <taxon>Bacteria</taxon>
        <taxon>Bacillati</taxon>
        <taxon>Bacillota</taxon>
        <taxon>Clostridia</taxon>
        <taxon>Lachnospirales</taxon>
        <taxon>Lachnospiraceae</taxon>
        <taxon>Mediterraneibacter</taxon>
    </lineage>
</organism>
<keyword evidence="3" id="KW-1185">Reference proteome</keyword>
<dbReference type="Gene3D" id="3.90.1300.10">
    <property type="entry name" value="Amidase signature (AS) domain"/>
    <property type="match status" value="1"/>
</dbReference>
<dbReference type="PANTHER" id="PTHR11895:SF67">
    <property type="entry name" value="AMIDASE DOMAIN-CONTAINING PROTEIN"/>
    <property type="match status" value="1"/>
</dbReference>
<dbReference type="InterPro" id="IPR000120">
    <property type="entry name" value="Amidase"/>
</dbReference>
<feature type="domain" description="Amidase" evidence="1">
    <location>
        <begin position="30"/>
        <end position="452"/>
    </location>
</feature>
<dbReference type="InterPro" id="IPR036928">
    <property type="entry name" value="AS_sf"/>
</dbReference>
<evidence type="ECO:0000313" key="3">
    <source>
        <dbReference type="Proteomes" id="UP000652477"/>
    </source>
</evidence>
<comment type="caution">
    <text evidence="2">The sequence shown here is derived from an EMBL/GenBank/DDBJ whole genome shotgun (WGS) entry which is preliminary data.</text>
</comment>
<dbReference type="Pfam" id="PF01425">
    <property type="entry name" value="Amidase"/>
    <property type="match status" value="1"/>
</dbReference>
<evidence type="ECO:0000313" key="2">
    <source>
        <dbReference type="EMBL" id="MBC5689302.1"/>
    </source>
</evidence>
<evidence type="ECO:0000259" key="1">
    <source>
        <dbReference type="Pfam" id="PF01425"/>
    </source>
</evidence>
<reference evidence="2" key="1">
    <citation type="submission" date="2020-08" db="EMBL/GenBank/DDBJ databases">
        <title>Genome public.</title>
        <authorList>
            <person name="Liu C."/>
            <person name="Sun Q."/>
        </authorList>
    </citation>
    <scope>NUCLEOTIDE SEQUENCE</scope>
    <source>
        <strain evidence="2">NSJ-55</strain>
    </source>
</reference>